<dbReference type="InterPro" id="IPR017853">
    <property type="entry name" value="GH"/>
</dbReference>
<dbReference type="GO" id="GO:0005975">
    <property type="term" value="P:carbohydrate metabolic process"/>
    <property type="evidence" value="ECO:0007669"/>
    <property type="project" value="InterPro"/>
</dbReference>
<protein>
    <recommendedName>
        <fullName evidence="3">beta-N-acetylhexosaminidase</fullName>
        <ecNumber evidence="3">3.2.1.52</ecNumber>
    </recommendedName>
</protein>
<feature type="transmembrane region" description="Helical" evidence="7">
    <location>
        <begin position="7"/>
        <end position="28"/>
    </location>
</feature>
<keyword evidence="10" id="KW-1185">Reference proteome</keyword>
<evidence type="ECO:0000313" key="9">
    <source>
        <dbReference type="EMBL" id="MBD8078589.1"/>
    </source>
</evidence>
<keyword evidence="5" id="KW-0326">Glycosidase</keyword>
<comment type="caution">
    <text evidence="9">The sequence shown here is derived from an EMBL/GenBank/DDBJ whole genome shotgun (WGS) entry which is preliminary data.</text>
</comment>
<evidence type="ECO:0000256" key="6">
    <source>
        <dbReference type="SAM" id="MobiDB-lite"/>
    </source>
</evidence>
<dbReference type="Proteomes" id="UP000610846">
    <property type="component" value="Unassembled WGS sequence"/>
</dbReference>
<gene>
    <name evidence="9" type="ORF">IF651_05885</name>
</gene>
<dbReference type="SUPFAM" id="SSF51445">
    <property type="entry name" value="(Trans)glycosidases"/>
    <property type="match status" value="1"/>
</dbReference>
<organism evidence="9 10">
    <name type="scientific">Cellulosimicrobium arenosum</name>
    <dbReference type="NCBI Taxonomy" id="2708133"/>
    <lineage>
        <taxon>Bacteria</taxon>
        <taxon>Bacillati</taxon>
        <taxon>Actinomycetota</taxon>
        <taxon>Actinomycetes</taxon>
        <taxon>Micrococcales</taxon>
        <taxon>Promicromonosporaceae</taxon>
        <taxon>Cellulosimicrobium</taxon>
    </lineage>
</organism>
<dbReference type="Gene3D" id="3.20.20.300">
    <property type="entry name" value="Glycoside hydrolase, family 3, N-terminal domain"/>
    <property type="match status" value="1"/>
</dbReference>
<evidence type="ECO:0000256" key="7">
    <source>
        <dbReference type="SAM" id="Phobius"/>
    </source>
</evidence>
<dbReference type="InterPro" id="IPR050226">
    <property type="entry name" value="NagZ_Beta-hexosaminidase"/>
</dbReference>
<evidence type="ECO:0000256" key="3">
    <source>
        <dbReference type="ARBA" id="ARBA00012663"/>
    </source>
</evidence>
<dbReference type="GO" id="GO:0004563">
    <property type="term" value="F:beta-N-acetylhexosaminidase activity"/>
    <property type="evidence" value="ECO:0007669"/>
    <property type="project" value="UniProtKB-EC"/>
</dbReference>
<dbReference type="InterPro" id="IPR019800">
    <property type="entry name" value="Glyco_hydro_3_AS"/>
</dbReference>
<dbReference type="PANTHER" id="PTHR30480:SF13">
    <property type="entry name" value="BETA-HEXOSAMINIDASE"/>
    <property type="match status" value="1"/>
</dbReference>
<name>A0A927G8N6_9MICO</name>
<dbReference type="PANTHER" id="PTHR30480">
    <property type="entry name" value="BETA-HEXOSAMINIDASE-RELATED"/>
    <property type="match status" value="1"/>
</dbReference>
<dbReference type="GO" id="GO:0009254">
    <property type="term" value="P:peptidoglycan turnover"/>
    <property type="evidence" value="ECO:0007669"/>
    <property type="project" value="TreeGrafter"/>
</dbReference>
<reference evidence="9" key="2">
    <citation type="submission" date="2020-09" db="EMBL/GenBank/DDBJ databases">
        <authorList>
            <person name="Yu Y."/>
        </authorList>
    </citation>
    <scope>NUCLEOTIDE SEQUENCE</scope>
    <source>
        <strain evidence="9">KCTC 49039</strain>
    </source>
</reference>
<keyword evidence="7" id="KW-1133">Transmembrane helix</keyword>
<keyword evidence="7" id="KW-0472">Membrane</keyword>
<proteinExistence type="inferred from homology"/>
<dbReference type="PROSITE" id="PS00775">
    <property type="entry name" value="GLYCOSYL_HYDROL_F3"/>
    <property type="match status" value="1"/>
</dbReference>
<evidence type="ECO:0000256" key="1">
    <source>
        <dbReference type="ARBA" id="ARBA00001231"/>
    </source>
</evidence>
<comment type="similarity">
    <text evidence="2">Belongs to the glycosyl hydrolase 3 family.</text>
</comment>
<dbReference type="EC" id="3.2.1.52" evidence="3"/>
<evidence type="ECO:0000313" key="10">
    <source>
        <dbReference type="Proteomes" id="UP000610846"/>
    </source>
</evidence>
<accession>A0A927G8N6</accession>
<keyword evidence="4 9" id="KW-0378">Hydrolase</keyword>
<evidence type="ECO:0000256" key="4">
    <source>
        <dbReference type="ARBA" id="ARBA00022801"/>
    </source>
</evidence>
<dbReference type="Pfam" id="PF00933">
    <property type="entry name" value="Glyco_hydro_3"/>
    <property type="match status" value="1"/>
</dbReference>
<evidence type="ECO:0000256" key="5">
    <source>
        <dbReference type="ARBA" id="ARBA00023295"/>
    </source>
</evidence>
<reference evidence="9" key="1">
    <citation type="journal article" date="2018" name="Curr. Microbiol.">
        <title>Cellulosimicrobium arenosum sp. nov., Isolated from Marine Sediment Sand.</title>
        <authorList>
            <person name="Oh M."/>
            <person name="Kim J.H."/>
            <person name="Yoon J.H."/>
            <person name="Schumann P."/>
            <person name="Kim W."/>
        </authorList>
    </citation>
    <scope>NUCLEOTIDE SEQUENCE</scope>
    <source>
        <strain evidence="9">KCTC 49039</strain>
    </source>
</reference>
<dbReference type="InterPro" id="IPR001764">
    <property type="entry name" value="Glyco_hydro_3_N"/>
</dbReference>
<comment type="catalytic activity">
    <reaction evidence="1">
        <text>Hydrolysis of terminal non-reducing N-acetyl-D-hexosamine residues in N-acetyl-beta-D-hexosaminides.</text>
        <dbReference type="EC" id="3.2.1.52"/>
    </reaction>
</comment>
<keyword evidence="7" id="KW-0812">Transmembrane</keyword>
<feature type="compositionally biased region" description="Pro residues" evidence="6">
    <location>
        <begin position="54"/>
        <end position="63"/>
    </location>
</feature>
<evidence type="ECO:0000259" key="8">
    <source>
        <dbReference type="Pfam" id="PF00933"/>
    </source>
</evidence>
<dbReference type="EMBL" id="JACYHB010000003">
    <property type="protein sequence ID" value="MBD8078589.1"/>
    <property type="molecule type" value="Genomic_DNA"/>
</dbReference>
<feature type="region of interest" description="Disordered" evidence="6">
    <location>
        <begin position="34"/>
        <end position="64"/>
    </location>
</feature>
<dbReference type="AlphaFoldDB" id="A0A927G8N6"/>
<sequence>MSSRARTAWIVVAVVAALVAVGSVAWYLTRPAPGPVDVQSSDEADPTPSGTTTPPEPLDPPADPLAGWTLEQKVGQLLMVGVDVGDPQQVSYDAVSELHVGNVFLAGRTQAGVDPTADLSASFTELVADTTTHGAPMFVATDQEGGNVQVLRGPGFSDIPAAVDQATADPADLRDDAATWGAELAAAGVNLNLAPVMDLVPEGTAAQNPPIGYYGRQYGSTPDSVTSHANAFSAGMESAGVDVTVKHFPGLGRVTANTDTDAGVTDDVTTRDDPSVAVFASGIDAGAAFVMTSTAVYTQIDADRPAAFSPVVVDGMLREDLGFDGVVITDDVSAAAQVQRWTPAQRAILTIEAGGDMVLASADPGVVPQMADALVERATTDPAFAAKVDTAVERVLAAKDRLGPAAQE</sequence>
<feature type="domain" description="Glycoside hydrolase family 3 N-terminal" evidence="8">
    <location>
        <begin position="69"/>
        <end position="397"/>
    </location>
</feature>
<evidence type="ECO:0000256" key="2">
    <source>
        <dbReference type="ARBA" id="ARBA00005336"/>
    </source>
</evidence>
<dbReference type="InterPro" id="IPR036962">
    <property type="entry name" value="Glyco_hydro_3_N_sf"/>
</dbReference>